<dbReference type="SMART" id="SM01190">
    <property type="entry name" value="EMP24_GP25L"/>
    <property type="match status" value="1"/>
</dbReference>
<dbReference type="Gramene" id="Kaladp0004s0039.1.v1.1">
    <property type="protein sequence ID" value="Kaladp0004s0039.1.v1.1"/>
    <property type="gene ID" value="Kaladp0004s0039.v1.1"/>
</dbReference>
<dbReference type="Proteomes" id="UP000594263">
    <property type="component" value="Unplaced"/>
</dbReference>
<evidence type="ECO:0000256" key="1">
    <source>
        <dbReference type="ARBA" id="ARBA00004479"/>
    </source>
</evidence>
<keyword evidence="6" id="KW-0472">Membrane</keyword>
<sequence length="212" mass="24104">MRGHKLPPSFLVIAIAAVVILAAAQSAVGIQFYLWKEECFSQKVEEVGDIVRVSFVVVRRKSKLHASTAGVDLVVKGPHGEQVHDDRDKKTEHFEFVAQKKGIYKFCFTTKAGYTEMVDFNIAINHEEHLEPAKNEQLAGVQKYIGRLSKWLEAVEFKQRWLIADQHRLEEINRATNFWAIIKVAVESVALIGSSALQVYLLKRLFKRKVGE</sequence>
<evidence type="ECO:0000256" key="8">
    <source>
        <dbReference type="SAM" id="SignalP"/>
    </source>
</evidence>
<protein>
    <recommendedName>
        <fullName evidence="9">GOLD domain-containing protein</fullName>
    </recommendedName>
</protein>
<evidence type="ECO:0000256" key="3">
    <source>
        <dbReference type="ARBA" id="ARBA00022692"/>
    </source>
</evidence>
<keyword evidence="3 7" id="KW-0812">Transmembrane</keyword>
<reference evidence="10" key="1">
    <citation type="submission" date="2021-01" db="UniProtKB">
        <authorList>
            <consortium name="EnsemblPlants"/>
        </authorList>
    </citation>
    <scope>IDENTIFICATION</scope>
</reference>
<keyword evidence="4 8" id="KW-0732">Signal</keyword>
<evidence type="ECO:0000259" key="9">
    <source>
        <dbReference type="PROSITE" id="PS50866"/>
    </source>
</evidence>
<feature type="chain" id="PRO_5029826858" description="GOLD domain-containing protein" evidence="8">
    <location>
        <begin position="30"/>
        <end position="212"/>
    </location>
</feature>
<evidence type="ECO:0000313" key="10">
    <source>
        <dbReference type="EnsemblPlants" id="Kaladp0004s0039.1.v1.1"/>
    </source>
</evidence>
<dbReference type="EnsemblPlants" id="Kaladp0004s0039.1.v1.1">
    <property type="protein sequence ID" value="Kaladp0004s0039.1.v1.1"/>
    <property type="gene ID" value="Kaladp0004s0039.v1.1"/>
</dbReference>
<dbReference type="InterPro" id="IPR009038">
    <property type="entry name" value="GOLD_dom"/>
</dbReference>
<comment type="subcellular location">
    <subcellularLocation>
        <location evidence="1 7">Membrane</location>
        <topology evidence="1 7">Single-pass type I membrane protein</topology>
    </subcellularLocation>
</comment>
<evidence type="ECO:0000256" key="2">
    <source>
        <dbReference type="ARBA" id="ARBA00007104"/>
    </source>
</evidence>
<feature type="signal peptide" evidence="8">
    <location>
        <begin position="1"/>
        <end position="29"/>
    </location>
</feature>
<dbReference type="PROSITE" id="PS50866">
    <property type="entry name" value="GOLD"/>
    <property type="match status" value="1"/>
</dbReference>
<keyword evidence="11" id="KW-1185">Reference proteome</keyword>
<evidence type="ECO:0000256" key="5">
    <source>
        <dbReference type="ARBA" id="ARBA00022989"/>
    </source>
</evidence>
<feature type="domain" description="GOLD" evidence="9">
    <location>
        <begin position="37"/>
        <end position="124"/>
    </location>
</feature>
<organism evidence="10 11">
    <name type="scientific">Kalanchoe fedtschenkoi</name>
    <name type="common">Lavender scallops</name>
    <name type="synonym">South American air plant</name>
    <dbReference type="NCBI Taxonomy" id="63787"/>
    <lineage>
        <taxon>Eukaryota</taxon>
        <taxon>Viridiplantae</taxon>
        <taxon>Streptophyta</taxon>
        <taxon>Embryophyta</taxon>
        <taxon>Tracheophyta</taxon>
        <taxon>Spermatophyta</taxon>
        <taxon>Magnoliopsida</taxon>
        <taxon>eudicotyledons</taxon>
        <taxon>Gunneridae</taxon>
        <taxon>Pentapetalae</taxon>
        <taxon>Saxifragales</taxon>
        <taxon>Crassulaceae</taxon>
        <taxon>Kalanchoe</taxon>
    </lineage>
</organism>
<proteinExistence type="inferred from homology"/>
<dbReference type="GO" id="GO:0016020">
    <property type="term" value="C:membrane"/>
    <property type="evidence" value="ECO:0007669"/>
    <property type="project" value="UniProtKB-SubCell"/>
</dbReference>
<evidence type="ECO:0000256" key="7">
    <source>
        <dbReference type="RuleBase" id="RU003827"/>
    </source>
</evidence>
<dbReference type="PANTHER" id="PTHR22811">
    <property type="entry name" value="TRANSMEMBRANE EMP24 DOMAIN-CONTAINING PROTEIN"/>
    <property type="match status" value="1"/>
</dbReference>
<evidence type="ECO:0000256" key="4">
    <source>
        <dbReference type="ARBA" id="ARBA00022729"/>
    </source>
</evidence>
<keyword evidence="5" id="KW-1133">Transmembrane helix</keyword>
<accession>A0A7N0SVK2</accession>
<evidence type="ECO:0000256" key="6">
    <source>
        <dbReference type="ARBA" id="ARBA00023136"/>
    </source>
</evidence>
<dbReference type="Pfam" id="PF01105">
    <property type="entry name" value="EMP24_GP25L"/>
    <property type="match status" value="1"/>
</dbReference>
<name>A0A7N0SVK2_KALFE</name>
<dbReference type="InterPro" id="IPR015720">
    <property type="entry name" value="Emp24-like"/>
</dbReference>
<comment type="similarity">
    <text evidence="2 7">Belongs to the EMP24/GP25L family.</text>
</comment>
<dbReference type="AlphaFoldDB" id="A0A7N0SVK2"/>
<evidence type="ECO:0000313" key="11">
    <source>
        <dbReference type="Proteomes" id="UP000594263"/>
    </source>
</evidence>